<evidence type="ECO:0000313" key="3">
    <source>
        <dbReference type="Proteomes" id="UP001596997"/>
    </source>
</evidence>
<comment type="caution">
    <text evidence="2">The sequence shown here is derived from an EMBL/GenBank/DDBJ whole genome shotgun (WGS) entry which is preliminary data.</text>
</comment>
<keyword evidence="3" id="KW-1185">Reference proteome</keyword>
<dbReference type="RefSeq" id="WP_377712693.1">
    <property type="nucleotide sequence ID" value="NZ_JBHTJM010000002.1"/>
</dbReference>
<dbReference type="InterPro" id="IPR007372">
    <property type="entry name" value="Lipid/polyisoprenoid-bd_YceI"/>
</dbReference>
<sequence>MKKNIAIAFLTCGLLLACKNEPKAAVEDAKEVKEIVTTHNYTIKPDSKIFWQANKIVGGHTGSFSAEEGILKFEGENLKGGKVTFPIKTLKVTDIPETEESYGKLVGHLLSPDFFDMEKYSNATFEITNVEGNKITGNLNLKGITKSISFDAIITHSEDLVQVSSNKFTIDRTLWGIEYNSGKIADPAELGDYLIKDDVEIKIDVKASKS</sequence>
<reference evidence="3" key="1">
    <citation type="journal article" date="2019" name="Int. J. Syst. Evol. Microbiol.">
        <title>The Global Catalogue of Microorganisms (GCM) 10K type strain sequencing project: providing services to taxonomists for standard genome sequencing and annotation.</title>
        <authorList>
            <consortium name="The Broad Institute Genomics Platform"/>
            <consortium name="The Broad Institute Genome Sequencing Center for Infectious Disease"/>
            <person name="Wu L."/>
            <person name="Ma J."/>
        </authorList>
    </citation>
    <scope>NUCLEOTIDE SEQUENCE [LARGE SCALE GENOMIC DNA]</scope>
    <source>
        <strain evidence="3">CCUG 62114</strain>
    </source>
</reference>
<dbReference type="PROSITE" id="PS51257">
    <property type="entry name" value="PROKAR_LIPOPROTEIN"/>
    <property type="match status" value="1"/>
</dbReference>
<dbReference type="SMART" id="SM00867">
    <property type="entry name" value="YceI"/>
    <property type="match status" value="1"/>
</dbReference>
<dbReference type="SUPFAM" id="SSF101874">
    <property type="entry name" value="YceI-like"/>
    <property type="match status" value="1"/>
</dbReference>
<accession>A0ABW3HZH4</accession>
<dbReference type="PANTHER" id="PTHR34406">
    <property type="entry name" value="PROTEIN YCEI"/>
    <property type="match status" value="1"/>
</dbReference>
<dbReference type="Gene3D" id="2.40.128.110">
    <property type="entry name" value="Lipid/polyisoprenoid-binding, YceI-like"/>
    <property type="match status" value="1"/>
</dbReference>
<protein>
    <submittedName>
        <fullName evidence="2">YceI family protein</fullName>
    </submittedName>
</protein>
<gene>
    <name evidence="2" type="ORF">ACFQ1O_01790</name>
</gene>
<proteinExistence type="predicted"/>
<dbReference type="InterPro" id="IPR036761">
    <property type="entry name" value="TTHA0802/YceI-like_sf"/>
</dbReference>
<name>A0ABW3HZH4_9FLAO</name>
<evidence type="ECO:0000259" key="1">
    <source>
        <dbReference type="SMART" id="SM00867"/>
    </source>
</evidence>
<dbReference type="PANTHER" id="PTHR34406:SF1">
    <property type="entry name" value="PROTEIN YCEI"/>
    <property type="match status" value="1"/>
</dbReference>
<dbReference type="Proteomes" id="UP001596997">
    <property type="component" value="Unassembled WGS sequence"/>
</dbReference>
<dbReference type="Pfam" id="PF04264">
    <property type="entry name" value="YceI"/>
    <property type="match status" value="1"/>
</dbReference>
<dbReference type="EMBL" id="JBHTJM010000002">
    <property type="protein sequence ID" value="MFD0962732.1"/>
    <property type="molecule type" value="Genomic_DNA"/>
</dbReference>
<organism evidence="2 3">
    <name type="scientific">Pseudofulvibacter geojedonensis</name>
    <dbReference type="NCBI Taxonomy" id="1123758"/>
    <lineage>
        <taxon>Bacteria</taxon>
        <taxon>Pseudomonadati</taxon>
        <taxon>Bacteroidota</taxon>
        <taxon>Flavobacteriia</taxon>
        <taxon>Flavobacteriales</taxon>
        <taxon>Flavobacteriaceae</taxon>
        <taxon>Pseudofulvibacter</taxon>
    </lineage>
</organism>
<evidence type="ECO:0000313" key="2">
    <source>
        <dbReference type="EMBL" id="MFD0962732.1"/>
    </source>
</evidence>
<feature type="domain" description="Lipid/polyisoprenoid-binding YceI-like" evidence="1">
    <location>
        <begin position="40"/>
        <end position="208"/>
    </location>
</feature>